<proteinExistence type="predicted"/>
<dbReference type="EMBL" id="JAAMPC010000015">
    <property type="protein sequence ID" value="KAG2255454.1"/>
    <property type="molecule type" value="Genomic_DNA"/>
</dbReference>
<evidence type="ECO:0000259" key="2">
    <source>
        <dbReference type="SMART" id="SM01214"/>
    </source>
</evidence>
<evidence type="ECO:0000256" key="1">
    <source>
        <dbReference type="SAM" id="MobiDB-lite"/>
    </source>
</evidence>
<protein>
    <recommendedName>
        <fullName evidence="2">FMP27/BLTP2/Hobbit GFWDK motif-containing RBG unit domain-containing protein</fullName>
    </recommendedName>
</protein>
<accession>A0A8X7PN81</accession>
<feature type="compositionally biased region" description="Low complexity" evidence="1">
    <location>
        <begin position="1168"/>
        <end position="1179"/>
    </location>
</feature>
<evidence type="ECO:0000313" key="4">
    <source>
        <dbReference type="Proteomes" id="UP000886595"/>
    </source>
</evidence>
<feature type="compositionally biased region" description="Polar residues" evidence="1">
    <location>
        <begin position="1707"/>
        <end position="1728"/>
    </location>
</feature>
<feature type="compositionally biased region" description="Basic and acidic residues" evidence="1">
    <location>
        <begin position="1180"/>
        <end position="1195"/>
    </location>
</feature>
<dbReference type="OrthoDB" id="10261079at2759"/>
<feature type="compositionally biased region" description="Low complexity" evidence="1">
    <location>
        <begin position="1931"/>
        <end position="1944"/>
    </location>
</feature>
<feature type="region of interest" description="Disordered" evidence="1">
    <location>
        <begin position="1707"/>
        <end position="1747"/>
    </location>
</feature>
<dbReference type="SMART" id="SM01214">
    <property type="entry name" value="Fmp27_GFWDK"/>
    <property type="match status" value="1"/>
</dbReference>
<dbReference type="Pfam" id="PF10344">
    <property type="entry name" value="Hobbit"/>
    <property type="match status" value="4"/>
</dbReference>
<dbReference type="PANTHER" id="PTHR15678">
    <property type="entry name" value="ANTIGEN MLAA-22-RELATED"/>
    <property type="match status" value="1"/>
</dbReference>
<sequence length="1977" mass="222684">MLSLVLGMSVRFRVSSRKCLRDVVVMSETGAFESSSAGEIKFGVGFLSGELCIKVMIYDLDVVMRSSGALSCDKLTLCFQLGYDRAVGIVVIRTMEIVSGDVTMKLDNDFFSQSKRSSATSPSTKKPHKEYQLSALAKYSMYFSEKVSFSLPKLDVRCVNRKHDLFAVNNVTAIILRSIKSKSVEDSGDITRLMELNEIHLFREAESSILEIIKVDVVSFIEIPFQPVLPINANLEIELGGTQCNLFISRLEPWLSLLFPEKRTLVVQEEICTREKLKAADMKTIMWTCTFSAPEMTMLCGIDDLPLYHFYSQSSHVFANNISSMDTAIDVELALVKKLTVSGEKTNKTGGVELSHATEKETRLANLTLTRFIVNFCDATGLDNTVTDSVSLEVTGFSFSLNKDKHSTEMEFLGGKAISSATDISLGWEPDVHLYLYGLYLRLSSLAYAQNVEEHECVAGLVDVETTERKSIFAIDVEMLTISAGLGDGVEVKFNARSIFTENAFIGLLVEELMLALNGSRNPYRPWDWVVQGLDVNICMPYKLKLRVIADSIEEKLRDLKLITEAEEESLEPKNSSPGFGRLRFCIGRLNAYIEEEPIQGWLDEHYLLLKKETCELAVRLKFVEDFIHKASHKGAETSERKIGLVPTEGSGACREGFQAGFKSSAARNSLLWVCATDFDLNLTAVRGCDDDAGLMEVLRKLDPSCKEISGSKVNLKTGSLVVKLRNYTLPLLSASSCKCEGPIVQQAMSSQPHSDLQMSPCARPQVSNEEQSLPWWDNMRNNVHCNITLSFSESSKWNVLATTDPYESQGKLQIVTGPIEFKQSDGRVLRSRHSLNVPAGGNSGAAFFEAPLFNIEVTMDWECEPGSSLNVVDPLRSASLSLRFNLSLRPIDKNESMSRSSPTINLGAQDLAWILKCCSLYSDPPHKLRSFSGRPRFGVPRVVLVAEDLSLDQVMTEFMVRVDAAPFLINYVPSDLDDPAKGLIFDIKELKYELCYSRGKQNYTLECKRDALDLVYQGLDVHVPKGFINKDGHKGDEKNRDAGFLLYCDYCTIRRQAPKADIERLSAWQEAGRKNLEVTYLRSEFANRNESDEDLQSDPSDDDGYNIVLSDNCQRVFVYGLKLLWTIENRNAVFSFVSGISKGFEPSPSRQYTQSKILEGNQKNQEETSTSSASSGESRTIDKVETSGSHEEGTSHFMVNVIEPQSNLHSEEANGRFLLAAASGRVIARSFKSIMRVDEEVIVQFLGTKSLQSPKRIPEMTCTRLEFSVMLEHVQAHVALTDVDPGAGVQWLPNIRRNSPKLKRTGALLERVFMPCDMYLRYTKHEGLSPDLKIKPFEEITFNSRNIKATMTSRQFQVMMDVLTILLFPPTQPPFQLNDSYGPRKSSIHFPTEDDDAVDEVIPYGNEEVEIAKINLKEKEWEQKLLLDDIQILSHYSDNMEDTHVEKEGDSWMISSRKSILVERLKKELLYVQKSRKMASASLRSAQQKSANLQLMEKNKSAPYAMRISLEINRVVWCMLVDGRAFAEADINNMFFVVRNCLCNATSDMILSAWNPPSEWGKKFMLRVDAKQGTPKDGNHLELFHVEIYPLRIHLSETMYKMMWEYFFPEEEQNSERRHEVLKVSTTAGSKRVKRQLASHESSSSSAAVQSQSNVDCVQKSNILDVRSTAGVSADQELRRTSSFDRTWEESVAESVANELLLQSYNSPVSSSNDQKGESSRQMNLKNAKTDKPRSSSRREKKARKKQLEMIKISNIKIRQVDEESRLVVNDLRLLMDTFARDEFAGTRRGLFARVKKHIKCGGKKFSYKSQKNTQFTDDDLKLSDDDESVTWIKKDESGGAGDNFVTSVRGLFNTQRRKAKAFVIRTMRAEAENDFNGSGVTVMQLTITKAKRLIRRHTKKFRPSSQRGLTSQQRESLPLSVKDLETDASESSYSSESSPYEEFSGYKSFCPDIEKNRCTLSQCCQVTSFICNKIL</sequence>
<feature type="region of interest" description="Disordered" evidence="1">
    <location>
        <begin position="1901"/>
        <end position="1944"/>
    </location>
</feature>
<comment type="caution">
    <text evidence="3">The sequence shown here is derived from an EMBL/GenBank/DDBJ whole genome shotgun (WGS) entry which is preliminary data.</text>
</comment>
<organism evidence="3 4">
    <name type="scientific">Brassica carinata</name>
    <name type="common">Ethiopian mustard</name>
    <name type="synonym">Abyssinian cabbage</name>
    <dbReference type="NCBI Taxonomy" id="52824"/>
    <lineage>
        <taxon>Eukaryota</taxon>
        <taxon>Viridiplantae</taxon>
        <taxon>Streptophyta</taxon>
        <taxon>Embryophyta</taxon>
        <taxon>Tracheophyta</taxon>
        <taxon>Spermatophyta</taxon>
        <taxon>Magnoliopsida</taxon>
        <taxon>eudicotyledons</taxon>
        <taxon>Gunneridae</taxon>
        <taxon>Pentapetalae</taxon>
        <taxon>rosids</taxon>
        <taxon>malvids</taxon>
        <taxon>Brassicales</taxon>
        <taxon>Brassicaceae</taxon>
        <taxon>Brassiceae</taxon>
        <taxon>Brassica</taxon>
    </lineage>
</organism>
<feature type="domain" description="FMP27/BLTP2/Hobbit GFWDK motif-containing RBG unit" evidence="2">
    <location>
        <begin position="727"/>
        <end position="809"/>
    </location>
</feature>
<evidence type="ECO:0000313" key="3">
    <source>
        <dbReference type="EMBL" id="KAG2255454.1"/>
    </source>
</evidence>
<feature type="compositionally biased region" description="Polar residues" evidence="1">
    <location>
        <begin position="1905"/>
        <end position="1917"/>
    </location>
</feature>
<dbReference type="InterPro" id="IPR045167">
    <property type="entry name" value="Hobbit"/>
</dbReference>
<name>A0A8X7PN81_BRACI</name>
<dbReference type="InterPro" id="IPR019441">
    <property type="entry name" value="FMP27/BLTP2/Hobbit_GFWDK_RBG"/>
</dbReference>
<feature type="region of interest" description="Disordered" evidence="1">
    <location>
        <begin position="1158"/>
        <end position="1196"/>
    </location>
</feature>
<reference evidence="3 4" key="1">
    <citation type="submission" date="2020-02" db="EMBL/GenBank/DDBJ databases">
        <authorList>
            <person name="Ma Q."/>
            <person name="Huang Y."/>
            <person name="Song X."/>
            <person name="Pei D."/>
        </authorList>
    </citation>
    <scope>NUCLEOTIDE SEQUENCE [LARGE SCALE GENOMIC DNA]</scope>
    <source>
        <strain evidence="3">Sxm20200214</strain>
        <tissue evidence="3">Leaf</tissue>
    </source>
</reference>
<dbReference type="Proteomes" id="UP000886595">
    <property type="component" value="Unassembled WGS sequence"/>
</dbReference>
<keyword evidence="4" id="KW-1185">Reference proteome</keyword>
<dbReference type="PANTHER" id="PTHR15678:SF13">
    <property type="entry name" value="FMP27_BLTP2_HOBBIT GFWDK MOTIF-CONTAINING RBG UNIT DOMAIN-CONTAINING PROTEIN"/>
    <property type="match status" value="1"/>
</dbReference>
<gene>
    <name evidence="3" type="ORF">Bca52824_074748</name>
</gene>
<feature type="compositionally biased region" description="Basic and acidic residues" evidence="1">
    <location>
        <begin position="1729"/>
        <end position="1739"/>
    </location>
</feature>